<dbReference type="InterPro" id="IPR036291">
    <property type="entry name" value="NAD(P)-bd_dom_sf"/>
</dbReference>
<feature type="domain" description="GFO/IDH/MocA-like oxidoreductase" evidence="3">
    <location>
        <begin position="133"/>
        <end position="252"/>
    </location>
</feature>
<evidence type="ECO:0000259" key="3">
    <source>
        <dbReference type="Pfam" id="PF22725"/>
    </source>
</evidence>
<dbReference type="InterPro" id="IPR050463">
    <property type="entry name" value="Gfo/Idh/MocA_oxidrdct_glycsds"/>
</dbReference>
<dbReference type="RefSeq" id="WP_406694732.1">
    <property type="nucleotide sequence ID" value="NZ_CP155447.1"/>
</dbReference>
<dbReference type="InterPro" id="IPR000683">
    <property type="entry name" value="Gfo/Idh/MocA-like_OxRdtase_N"/>
</dbReference>
<accession>A0AAU7CAE9</accession>
<dbReference type="GO" id="GO:0016491">
    <property type="term" value="F:oxidoreductase activity"/>
    <property type="evidence" value="ECO:0007669"/>
    <property type="project" value="UniProtKB-KW"/>
</dbReference>
<dbReference type="PANTHER" id="PTHR43818:SF11">
    <property type="entry name" value="BCDNA.GH03377"/>
    <property type="match status" value="1"/>
</dbReference>
<dbReference type="SUPFAM" id="SSF51735">
    <property type="entry name" value="NAD(P)-binding Rossmann-fold domains"/>
    <property type="match status" value="1"/>
</dbReference>
<proteinExistence type="predicted"/>
<dbReference type="Pfam" id="PF01408">
    <property type="entry name" value="GFO_IDH_MocA"/>
    <property type="match status" value="1"/>
</dbReference>
<dbReference type="GO" id="GO:0000166">
    <property type="term" value="F:nucleotide binding"/>
    <property type="evidence" value="ECO:0007669"/>
    <property type="project" value="InterPro"/>
</dbReference>
<dbReference type="Pfam" id="PF22725">
    <property type="entry name" value="GFO_IDH_MocA_C3"/>
    <property type="match status" value="1"/>
</dbReference>
<reference evidence="4" key="1">
    <citation type="submission" date="2024-05" db="EMBL/GenBank/DDBJ databases">
        <title>Planctomycetes of the genus Singulisphaera possess chitinolytic capabilities.</title>
        <authorList>
            <person name="Ivanova A."/>
        </authorList>
    </citation>
    <scope>NUCLEOTIDE SEQUENCE</scope>
    <source>
        <strain evidence="4">Ch08T</strain>
    </source>
</reference>
<dbReference type="InterPro" id="IPR055170">
    <property type="entry name" value="GFO_IDH_MocA-like_dom"/>
</dbReference>
<dbReference type="Gene3D" id="3.30.360.10">
    <property type="entry name" value="Dihydrodipicolinate Reductase, domain 2"/>
    <property type="match status" value="1"/>
</dbReference>
<dbReference type="SUPFAM" id="SSF55347">
    <property type="entry name" value="Glyceraldehyde-3-phosphate dehydrogenase-like, C-terminal domain"/>
    <property type="match status" value="1"/>
</dbReference>
<feature type="domain" description="Gfo/Idh/MocA-like oxidoreductase N-terminal" evidence="2">
    <location>
        <begin position="7"/>
        <end position="122"/>
    </location>
</feature>
<organism evidence="4">
    <name type="scientific">Singulisphaera sp. Ch08</name>
    <dbReference type="NCBI Taxonomy" id="3120278"/>
    <lineage>
        <taxon>Bacteria</taxon>
        <taxon>Pseudomonadati</taxon>
        <taxon>Planctomycetota</taxon>
        <taxon>Planctomycetia</taxon>
        <taxon>Isosphaerales</taxon>
        <taxon>Isosphaeraceae</taxon>
        <taxon>Singulisphaera</taxon>
    </lineage>
</organism>
<gene>
    <name evidence="4" type="ORF">V5E97_27140</name>
</gene>
<name>A0AAU7CAE9_9BACT</name>
<dbReference type="EMBL" id="CP155447">
    <property type="protein sequence ID" value="XBH01989.1"/>
    <property type="molecule type" value="Genomic_DNA"/>
</dbReference>
<dbReference type="Gene3D" id="3.40.50.720">
    <property type="entry name" value="NAD(P)-binding Rossmann-like Domain"/>
    <property type="match status" value="1"/>
</dbReference>
<protein>
    <submittedName>
        <fullName evidence="4">Gfo/Idh/MocA family oxidoreductase</fullName>
    </submittedName>
</protein>
<sequence>MDDKLIGLGVIGCGGFGLFALQQFTQVPGVKFVAMAGTHRPAALAAAARFGVENDDDLEKLFRRDDVDLVYIATPPFLHHAQAMAALEAGKHVIVEKPLAMTVAQADELVAKARQQDRLVVANLMQRYNPLFDTVSRLIQGQMLGEVLHGTFENYASDENLPANHWFWEPSKSGGIFIEHGVHFFDMFAGWLGPGQVEAAQVGTRPGTAIEEHVQCTVRYGDVPWVNFYHGFHQTGRMDRQELRLVFERGDITLHDWVPTRLQIRAVVDERQTRKLCDLLPGARLDVVEPYGGKDRTCRGRGHEYDVYQKIDLAYGDGQAKSPLYSKLLRAMMADQVAWIRDRNHQRVVTEANGRDSLVTACEADALAHAHHPLRSAEAGR</sequence>
<dbReference type="PANTHER" id="PTHR43818">
    <property type="entry name" value="BCDNA.GH03377"/>
    <property type="match status" value="1"/>
</dbReference>
<dbReference type="AlphaFoldDB" id="A0AAU7CAE9"/>
<evidence type="ECO:0000256" key="1">
    <source>
        <dbReference type="ARBA" id="ARBA00023002"/>
    </source>
</evidence>
<evidence type="ECO:0000259" key="2">
    <source>
        <dbReference type="Pfam" id="PF01408"/>
    </source>
</evidence>
<keyword evidence="1" id="KW-0560">Oxidoreductase</keyword>
<evidence type="ECO:0000313" key="4">
    <source>
        <dbReference type="EMBL" id="XBH01989.1"/>
    </source>
</evidence>